<accession>A0A5M3XXN2</accession>
<keyword evidence="4" id="KW-1185">Reference proteome</keyword>
<dbReference type="SUPFAM" id="SSF46955">
    <property type="entry name" value="Putative DNA-binding domain"/>
    <property type="match status" value="1"/>
</dbReference>
<evidence type="ECO:0000259" key="2">
    <source>
        <dbReference type="Pfam" id="PF12728"/>
    </source>
</evidence>
<dbReference type="InterPro" id="IPR041657">
    <property type="entry name" value="HTH_17"/>
</dbReference>
<protein>
    <recommendedName>
        <fullName evidence="2">Helix-turn-helix domain-containing protein</fullName>
    </recommendedName>
</protein>
<dbReference type="Proteomes" id="UP000377595">
    <property type="component" value="Unassembled WGS sequence"/>
</dbReference>
<feature type="domain" description="Helix-turn-helix" evidence="2">
    <location>
        <begin position="40"/>
        <end position="89"/>
    </location>
</feature>
<dbReference type="InterPro" id="IPR009061">
    <property type="entry name" value="DNA-bd_dom_put_sf"/>
</dbReference>
<dbReference type="InterPro" id="IPR010093">
    <property type="entry name" value="SinI_DNA-bd"/>
</dbReference>
<dbReference type="OrthoDB" id="5524782at2"/>
<dbReference type="RefSeq" id="WP_155350501.1">
    <property type="nucleotide sequence ID" value="NZ_BAAAHM010000048.1"/>
</dbReference>
<dbReference type="GO" id="GO:0003677">
    <property type="term" value="F:DNA binding"/>
    <property type="evidence" value="ECO:0007669"/>
    <property type="project" value="InterPro"/>
</dbReference>
<feature type="compositionally biased region" description="Basic and acidic residues" evidence="1">
    <location>
        <begin position="1"/>
        <end position="31"/>
    </location>
</feature>
<sequence>MDEREDAAADRGWLDQQREGERPFPDAERRKGSLGGSNRLLSVGEVADYLGVPKKTLYQCWRSWGLHAYKVGRHLKFRQRQVEDWLKDQEV</sequence>
<name>A0A5M3XXN2_9ACTN</name>
<gene>
    <name evidence="3" type="ORF">Aple_086510</name>
</gene>
<evidence type="ECO:0000256" key="1">
    <source>
        <dbReference type="SAM" id="MobiDB-lite"/>
    </source>
</evidence>
<comment type="caution">
    <text evidence="3">The sequence shown here is derived from an EMBL/GenBank/DDBJ whole genome shotgun (WGS) entry which is preliminary data.</text>
</comment>
<proteinExistence type="predicted"/>
<organism evidence="3 4">
    <name type="scientific">Acrocarpospora pleiomorpha</name>
    <dbReference type="NCBI Taxonomy" id="90975"/>
    <lineage>
        <taxon>Bacteria</taxon>
        <taxon>Bacillati</taxon>
        <taxon>Actinomycetota</taxon>
        <taxon>Actinomycetes</taxon>
        <taxon>Streptosporangiales</taxon>
        <taxon>Streptosporangiaceae</taxon>
        <taxon>Acrocarpospora</taxon>
    </lineage>
</organism>
<evidence type="ECO:0000313" key="4">
    <source>
        <dbReference type="Proteomes" id="UP000377595"/>
    </source>
</evidence>
<dbReference type="EMBL" id="BLAF01000073">
    <property type="protein sequence ID" value="GES25752.1"/>
    <property type="molecule type" value="Genomic_DNA"/>
</dbReference>
<dbReference type="NCBIfam" id="TIGR01764">
    <property type="entry name" value="excise"/>
    <property type="match status" value="1"/>
</dbReference>
<reference evidence="3 4" key="1">
    <citation type="submission" date="2019-10" db="EMBL/GenBank/DDBJ databases">
        <title>Whole genome shotgun sequence of Acrocarpospora pleiomorpha NBRC 16267.</title>
        <authorList>
            <person name="Ichikawa N."/>
            <person name="Kimura A."/>
            <person name="Kitahashi Y."/>
            <person name="Komaki H."/>
            <person name="Oguchi A."/>
        </authorList>
    </citation>
    <scope>NUCLEOTIDE SEQUENCE [LARGE SCALE GENOMIC DNA]</scope>
    <source>
        <strain evidence="3 4">NBRC 16267</strain>
    </source>
</reference>
<evidence type="ECO:0000313" key="3">
    <source>
        <dbReference type="EMBL" id="GES25752.1"/>
    </source>
</evidence>
<dbReference type="Pfam" id="PF12728">
    <property type="entry name" value="HTH_17"/>
    <property type="match status" value="1"/>
</dbReference>
<dbReference type="AlphaFoldDB" id="A0A5M3XXN2"/>
<feature type="region of interest" description="Disordered" evidence="1">
    <location>
        <begin position="1"/>
        <end position="37"/>
    </location>
</feature>